<keyword evidence="1 4" id="KW-0808">Transferase</keyword>
<organism evidence="4 5">
    <name type="scientific">Parasphingorhabdus halotolerans</name>
    <dbReference type="NCBI Taxonomy" id="2725558"/>
    <lineage>
        <taxon>Bacteria</taxon>
        <taxon>Pseudomonadati</taxon>
        <taxon>Pseudomonadota</taxon>
        <taxon>Alphaproteobacteria</taxon>
        <taxon>Sphingomonadales</taxon>
        <taxon>Sphingomonadaceae</taxon>
        <taxon>Parasphingorhabdus</taxon>
    </lineage>
</organism>
<dbReference type="PROSITE" id="PS51186">
    <property type="entry name" value="GNAT"/>
    <property type="match status" value="1"/>
</dbReference>
<feature type="domain" description="N-acetyltransferase" evidence="3">
    <location>
        <begin position="7"/>
        <end position="171"/>
    </location>
</feature>
<dbReference type="InterPro" id="IPR000182">
    <property type="entry name" value="GNAT_dom"/>
</dbReference>
<dbReference type="AlphaFoldDB" id="A0A6H2DPK3"/>
<name>A0A6H2DPK3_9SPHN</name>
<accession>A0A6H2DPK3</accession>
<evidence type="ECO:0000313" key="5">
    <source>
        <dbReference type="Proteomes" id="UP000501600"/>
    </source>
</evidence>
<evidence type="ECO:0000259" key="3">
    <source>
        <dbReference type="PROSITE" id="PS51186"/>
    </source>
</evidence>
<dbReference type="Gene3D" id="3.40.630.30">
    <property type="match status" value="1"/>
</dbReference>
<gene>
    <name evidence="4" type="ORF">HF685_11970</name>
</gene>
<dbReference type="EMBL" id="CP051217">
    <property type="protein sequence ID" value="QJB69913.1"/>
    <property type="molecule type" value="Genomic_DNA"/>
</dbReference>
<keyword evidence="2" id="KW-0012">Acyltransferase</keyword>
<dbReference type="RefSeq" id="WP_168820181.1">
    <property type="nucleotide sequence ID" value="NZ_CP051217.1"/>
</dbReference>
<dbReference type="InterPro" id="IPR051016">
    <property type="entry name" value="Diverse_Substrate_AcTransf"/>
</dbReference>
<proteinExistence type="predicted"/>
<dbReference type="KEGG" id="phao:HF685_11970"/>
<reference evidence="4 5" key="1">
    <citation type="submission" date="2020-04" db="EMBL/GenBank/DDBJ databases">
        <title>Genome sequence for Sphingorhabdus sp. strain M1.</title>
        <authorList>
            <person name="Park S.-J."/>
        </authorList>
    </citation>
    <scope>NUCLEOTIDE SEQUENCE [LARGE SCALE GENOMIC DNA]</scope>
    <source>
        <strain evidence="4 5">JK6</strain>
    </source>
</reference>
<dbReference type="Pfam" id="PF00583">
    <property type="entry name" value="Acetyltransf_1"/>
    <property type="match status" value="1"/>
</dbReference>
<dbReference type="InterPro" id="IPR016181">
    <property type="entry name" value="Acyl_CoA_acyltransferase"/>
</dbReference>
<dbReference type="CDD" id="cd04301">
    <property type="entry name" value="NAT_SF"/>
    <property type="match status" value="1"/>
</dbReference>
<dbReference type="PANTHER" id="PTHR10545:SF29">
    <property type="entry name" value="GH14572P-RELATED"/>
    <property type="match status" value="1"/>
</dbReference>
<dbReference type="Proteomes" id="UP000501600">
    <property type="component" value="Chromosome"/>
</dbReference>
<protein>
    <submittedName>
        <fullName evidence="4">GNAT family N-acetyltransferase</fullName>
    </submittedName>
</protein>
<dbReference type="GO" id="GO:0008080">
    <property type="term" value="F:N-acetyltransferase activity"/>
    <property type="evidence" value="ECO:0007669"/>
    <property type="project" value="UniProtKB-ARBA"/>
</dbReference>
<evidence type="ECO:0000256" key="2">
    <source>
        <dbReference type="ARBA" id="ARBA00023315"/>
    </source>
</evidence>
<sequence>MVCTEKIVVRPFVADEADQLLSLMRSLAEFEDYVERFKVTAEDLVTYGFGPNARFTAYVAVSSNEDRLPSDPSVLLGMAVTYMISWTYDRKPTLVLKELFVPEGSRGRGIGSELLKRVARQAGDLGASRIVWTVLKTNGPAKEFYSRHGCKMDDQWEPWAMDGNRIIEFANGAGKQDKNSK</sequence>
<dbReference type="SUPFAM" id="SSF55729">
    <property type="entry name" value="Acyl-CoA N-acyltransferases (Nat)"/>
    <property type="match status" value="1"/>
</dbReference>
<evidence type="ECO:0000256" key="1">
    <source>
        <dbReference type="ARBA" id="ARBA00022679"/>
    </source>
</evidence>
<dbReference type="PANTHER" id="PTHR10545">
    <property type="entry name" value="DIAMINE N-ACETYLTRANSFERASE"/>
    <property type="match status" value="1"/>
</dbReference>
<evidence type="ECO:0000313" key="4">
    <source>
        <dbReference type="EMBL" id="QJB69913.1"/>
    </source>
</evidence>
<keyword evidence="5" id="KW-1185">Reference proteome</keyword>